<keyword evidence="3" id="KW-1185">Reference proteome</keyword>
<dbReference type="PANTHER" id="PTHR20921:SF0">
    <property type="entry name" value="TRANSMEMBRANE PROTEIN 222"/>
    <property type="match status" value="1"/>
</dbReference>
<keyword evidence="1" id="KW-1133">Transmembrane helix</keyword>
<keyword evidence="1" id="KW-0812">Transmembrane</keyword>
<evidence type="ECO:0000313" key="3">
    <source>
        <dbReference type="Proteomes" id="UP001224775"/>
    </source>
</evidence>
<dbReference type="Pfam" id="PF05608">
    <property type="entry name" value="RTE1"/>
    <property type="match status" value="1"/>
</dbReference>
<keyword evidence="1" id="KW-0472">Membrane</keyword>
<feature type="transmembrane region" description="Helical" evidence="1">
    <location>
        <begin position="155"/>
        <end position="178"/>
    </location>
</feature>
<protein>
    <submittedName>
        <fullName evidence="2">TMEM222 family protein</fullName>
    </submittedName>
</protein>
<dbReference type="Proteomes" id="UP001224775">
    <property type="component" value="Unassembled WGS sequence"/>
</dbReference>
<accession>A0AAD8XWE8</accession>
<gene>
    <name evidence="2" type="ORF">QTG54_014195</name>
</gene>
<proteinExistence type="predicted"/>
<dbReference type="InterPro" id="IPR008496">
    <property type="entry name" value="TMEM222/RTE1"/>
</dbReference>
<evidence type="ECO:0000313" key="2">
    <source>
        <dbReference type="EMBL" id="KAK1735129.1"/>
    </source>
</evidence>
<organism evidence="2 3">
    <name type="scientific">Skeletonema marinoi</name>
    <dbReference type="NCBI Taxonomy" id="267567"/>
    <lineage>
        <taxon>Eukaryota</taxon>
        <taxon>Sar</taxon>
        <taxon>Stramenopiles</taxon>
        <taxon>Ochrophyta</taxon>
        <taxon>Bacillariophyta</taxon>
        <taxon>Coscinodiscophyceae</taxon>
        <taxon>Thalassiosirophycidae</taxon>
        <taxon>Thalassiosirales</taxon>
        <taxon>Skeletonemataceae</taxon>
        <taxon>Skeletonema</taxon>
        <taxon>Skeletonema marinoi-dohrnii complex</taxon>
    </lineage>
</organism>
<name>A0AAD8XWE8_9STRA</name>
<comment type="caution">
    <text evidence="2">The sequence shown here is derived from an EMBL/GenBank/DDBJ whole genome shotgun (WGS) entry which is preliminary data.</text>
</comment>
<dbReference type="EMBL" id="JATAAI010000035">
    <property type="protein sequence ID" value="KAK1735129.1"/>
    <property type="molecule type" value="Genomic_DNA"/>
</dbReference>
<dbReference type="AlphaFoldDB" id="A0AAD8XWE8"/>
<dbReference type="PANTHER" id="PTHR20921">
    <property type="entry name" value="TRANSMEMBRANE PROTEIN 222"/>
    <property type="match status" value="1"/>
</dbReference>
<evidence type="ECO:0000256" key="1">
    <source>
        <dbReference type="SAM" id="Phobius"/>
    </source>
</evidence>
<sequence>MASSNHDDTCIGINNHHHQQQQLHPLAFSILWSPLPPITWFLPFIGHMGITTSHGTACDFQGPYSVGDRGKMAFGTATRALQIDITSLPAGGAEQWDKAIAEANAEYRTRMHNICCDNCHSHVAWALNDMEITAFGIRQWDMVKLCFLVFFKGRFLSLGGFVTQFLPFGPFLLIVILVRLL</sequence>
<reference evidence="2" key="1">
    <citation type="submission" date="2023-06" db="EMBL/GenBank/DDBJ databases">
        <title>Survivors Of The Sea: Transcriptome response of Skeletonema marinoi to long-term dormancy.</title>
        <authorList>
            <person name="Pinder M.I.M."/>
            <person name="Kourtchenko O."/>
            <person name="Robertson E.K."/>
            <person name="Larsson T."/>
            <person name="Maumus F."/>
            <person name="Osuna-Cruz C.M."/>
            <person name="Vancaester E."/>
            <person name="Stenow R."/>
            <person name="Vandepoele K."/>
            <person name="Ploug H."/>
            <person name="Bruchert V."/>
            <person name="Godhe A."/>
            <person name="Topel M."/>
        </authorList>
    </citation>
    <scope>NUCLEOTIDE SEQUENCE</scope>
    <source>
        <strain evidence="2">R05AC</strain>
    </source>
</reference>